<dbReference type="Proteomes" id="UP000019202">
    <property type="component" value="Unassembled WGS sequence"/>
</dbReference>
<comment type="caution">
    <text evidence="1">The sequence shown here is derived from an EMBL/GenBank/DDBJ whole genome shotgun (WGS) entry which is preliminary data.</text>
</comment>
<name>W1J4H7_9GAMM</name>
<dbReference type="AlphaFoldDB" id="W1J4H7"/>
<evidence type="ECO:0000313" key="1">
    <source>
        <dbReference type="EMBL" id="CDL85634.1"/>
    </source>
</evidence>
<accession>W1J4H7</accession>
<sequence>MKYTPVGVNIAKHLMQIHFIEESTGQSVAIEIIITSIILQKIITHKS</sequence>
<dbReference type="STRING" id="1427518.XSR1_870006"/>
<keyword evidence="2" id="KW-1185">Reference proteome</keyword>
<evidence type="ECO:0000313" key="2">
    <source>
        <dbReference type="Proteomes" id="UP000019202"/>
    </source>
</evidence>
<gene>
    <name evidence="1" type="ORF">XSR1_870006</name>
</gene>
<dbReference type="EMBL" id="CBXF010000151">
    <property type="protein sequence ID" value="CDL85634.1"/>
    <property type="molecule type" value="Genomic_DNA"/>
</dbReference>
<organism evidence="1 2">
    <name type="scientific">Xenorhabdus szentirmaii DSM 16338</name>
    <dbReference type="NCBI Taxonomy" id="1427518"/>
    <lineage>
        <taxon>Bacteria</taxon>
        <taxon>Pseudomonadati</taxon>
        <taxon>Pseudomonadota</taxon>
        <taxon>Gammaproteobacteria</taxon>
        <taxon>Enterobacterales</taxon>
        <taxon>Morganellaceae</taxon>
        <taxon>Xenorhabdus</taxon>
    </lineage>
</organism>
<protein>
    <submittedName>
        <fullName evidence="1">Uncharacterized protein</fullName>
    </submittedName>
</protein>
<proteinExistence type="predicted"/>
<reference evidence="1" key="1">
    <citation type="submission" date="2013-11" db="EMBL/GenBank/DDBJ databases">
        <title>Draft genome sequence and annotation of the entomopathogenic bacteria, Xenorhabdus cabanillasi strain JM26 and Xenorhabdus szentirmai strain DSM 16338.</title>
        <authorList>
            <person name="Gualtieri M."/>
            <person name="Ogier J.C."/>
            <person name="Pages S."/>
            <person name="Givaudan A."/>
            <person name="Gaudriault S."/>
        </authorList>
    </citation>
    <scope>NUCLEOTIDE SEQUENCE [LARGE SCALE GENOMIC DNA]</scope>
    <source>
        <strain evidence="1">DSM 16338</strain>
    </source>
</reference>